<name>A0A844KNQ1_9FIRM</name>
<proteinExistence type="predicted"/>
<evidence type="ECO:0000256" key="1">
    <source>
        <dbReference type="ARBA" id="ARBA00000085"/>
    </source>
</evidence>
<sequence length="462" mass="51830">MEMKKRRQKTLTGLFLKFAALFCLDTFGIGMFCLVFLVLSPMTGFTLPANYAELQLTDHTEEIKAAGTEVEALIPDGCGYGIYDATGRFKTGTFSADAKKRAWQGYKNGSKYASMGKYYRYIKQNSGDICIVKYDLHMRYAYDKLNGIVPSLEILTPVLGVVLFFLHATLLSGHFAKKLKRELRQLREVTEKIGQNDLEFETGPSQIKEIDDVMSSLSGMKEALKDSLTRQWDAQQQKKEQLAALTHDIKTPLTVIKGNAELLAETDLSAENRECTDAILANVGSMEQYLEHMRQLLYGRDRAEETEVVTCARLKEQFKEAAMQIAAAEKVPVVFQEDSLCGNVCCKPGPVGRAWKNVVSNAVEHTDRARGIVVRLQMEVYEGQEYLTATVRDFGKGFSEQDLIYADQEFYSGDASRHDRTHQGLGLAIAKKFLKEQGGMLCFYNHAESGAEVVCRIKTEKT</sequence>
<dbReference type="RefSeq" id="WP_155177204.1">
    <property type="nucleotide sequence ID" value="NZ_WNAK01000022.1"/>
</dbReference>
<dbReference type="SMART" id="SM00388">
    <property type="entry name" value="HisKA"/>
    <property type="match status" value="1"/>
</dbReference>
<dbReference type="InterPro" id="IPR008358">
    <property type="entry name" value="Sig_transdc_His_kin/Pase_MprB"/>
</dbReference>
<comment type="subcellular location">
    <subcellularLocation>
        <location evidence="2">Membrane</location>
        <topology evidence="2">Multi-pass membrane protein</topology>
    </subcellularLocation>
</comment>
<dbReference type="AlphaFoldDB" id="A0A844KNQ1"/>
<dbReference type="Pfam" id="PF00512">
    <property type="entry name" value="HisKA"/>
    <property type="match status" value="1"/>
</dbReference>
<dbReference type="EC" id="2.7.13.3" evidence="3"/>
<evidence type="ECO:0000256" key="6">
    <source>
        <dbReference type="ARBA" id="ARBA00022692"/>
    </source>
</evidence>
<keyword evidence="4" id="KW-0597">Phosphoprotein</keyword>
<accession>A0A844KNQ1</accession>
<keyword evidence="9" id="KW-0902">Two-component regulatory system</keyword>
<dbReference type="Pfam" id="PF02518">
    <property type="entry name" value="HATPase_c"/>
    <property type="match status" value="1"/>
</dbReference>
<dbReference type="InterPro" id="IPR003594">
    <property type="entry name" value="HATPase_dom"/>
</dbReference>
<dbReference type="Gene3D" id="3.30.565.10">
    <property type="entry name" value="Histidine kinase-like ATPase, C-terminal domain"/>
    <property type="match status" value="1"/>
</dbReference>
<dbReference type="InterPro" id="IPR003661">
    <property type="entry name" value="HisK_dim/P_dom"/>
</dbReference>
<comment type="catalytic activity">
    <reaction evidence="1">
        <text>ATP + protein L-histidine = ADP + protein N-phospho-L-histidine.</text>
        <dbReference type="EC" id="2.7.13.3"/>
    </reaction>
</comment>
<gene>
    <name evidence="13" type="ORF">GMD30_12060</name>
</gene>
<feature type="transmembrane region" description="Helical" evidence="11">
    <location>
        <begin position="12"/>
        <end position="39"/>
    </location>
</feature>
<dbReference type="GO" id="GO:0000155">
    <property type="term" value="F:phosphorelay sensor kinase activity"/>
    <property type="evidence" value="ECO:0007669"/>
    <property type="project" value="InterPro"/>
</dbReference>
<dbReference type="CDD" id="cd00082">
    <property type="entry name" value="HisKA"/>
    <property type="match status" value="1"/>
</dbReference>
<evidence type="ECO:0000256" key="11">
    <source>
        <dbReference type="SAM" id="Phobius"/>
    </source>
</evidence>
<keyword evidence="5" id="KW-0808">Transferase</keyword>
<reference evidence="13 14" key="1">
    <citation type="journal article" date="2019" name="Nat. Med.">
        <title>A library of human gut bacterial isolates paired with longitudinal multiomics data enables mechanistic microbiome research.</title>
        <authorList>
            <person name="Poyet M."/>
            <person name="Groussin M."/>
            <person name="Gibbons S.M."/>
            <person name="Avila-Pacheco J."/>
            <person name="Jiang X."/>
            <person name="Kearney S.M."/>
            <person name="Perrotta A.R."/>
            <person name="Berdy B."/>
            <person name="Zhao S."/>
            <person name="Lieberman T.D."/>
            <person name="Swanson P.K."/>
            <person name="Smith M."/>
            <person name="Roesemann S."/>
            <person name="Alexander J.E."/>
            <person name="Rich S.A."/>
            <person name="Livny J."/>
            <person name="Vlamakis H."/>
            <person name="Clish C."/>
            <person name="Bullock K."/>
            <person name="Deik A."/>
            <person name="Scott J."/>
            <person name="Pierce K.A."/>
            <person name="Xavier R.J."/>
            <person name="Alm E.J."/>
        </authorList>
    </citation>
    <scope>NUCLEOTIDE SEQUENCE [LARGE SCALE GENOMIC DNA]</scope>
    <source>
        <strain evidence="13 14">BIOML-A1</strain>
    </source>
</reference>
<dbReference type="SMART" id="SM00387">
    <property type="entry name" value="HATPase_c"/>
    <property type="match status" value="1"/>
</dbReference>
<evidence type="ECO:0000256" key="7">
    <source>
        <dbReference type="ARBA" id="ARBA00022777"/>
    </source>
</evidence>
<evidence type="ECO:0000259" key="12">
    <source>
        <dbReference type="PROSITE" id="PS50109"/>
    </source>
</evidence>
<evidence type="ECO:0000256" key="10">
    <source>
        <dbReference type="ARBA" id="ARBA00023136"/>
    </source>
</evidence>
<dbReference type="PROSITE" id="PS50109">
    <property type="entry name" value="HIS_KIN"/>
    <property type="match status" value="1"/>
</dbReference>
<keyword evidence="8 11" id="KW-1133">Transmembrane helix</keyword>
<dbReference type="GO" id="GO:0005886">
    <property type="term" value="C:plasma membrane"/>
    <property type="evidence" value="ECO:0007669"/>
    <property type="project" value="TreeGrafter"/>
</dbReference>
<dbReference type="Proteomes" id="UP000446657">
    <property type="component" value="Unassembled WGS sequence"/>
</dbReference>
<dbReference type="SUPFAM" id="SSF55874">
    <property type="entry name" value="ATPase domain of HSP90 chaperone/DNA topoisomerase II/histidine kinase"/>
    <property type="match status" value="1"/>
</dbReference>
<keyword evidence="7 13" id="KW-0418">Kinase</keyword>
<evidence type="ECO:0000256" key="9">
    <source>
        <dbReference type="ARBA" id="ARBA00023012"/>
    </source>
</evidence>
<dbReference type="PANTHER" id="PTHR45528:SF8">
    <property type="entry name" value="HISTIDINE KINASE"/>
    <property type="match status" value="1"/>
</dbReference>
<protein>
    <recommendedName>
        <fullName evidence="3">histidine kinase</fullName>
        <ecNumber evidence="3">2.7.13.3</ecNumber>
    </recommendedName>
</protein>
<comment type="caution">
    <text evidence="13">The sequence shown here is derived from an EMBL/GenBank/DDBJ whole genome shotgun (WGS) entry which is preliminary data.</text>
</comment>
<dbReference type="PANTHER" id="PTHR45528">
    <property type="entry name" value="SENSOR HISTIDINE KINASE CPXA"/>
    <property type="match status" value="1"/>
</dbReference>
<evidence type="ECO:0000313" key="14">
    <source>
        <dbReference type="Proteomes" id="UP000446657"/>
    </source>
</evidence>
<dbReference type="InterPro" id="IPR050398">
    <property type="entry name" value="HssS/ArlS-like"/>
</dbReference>
<dbReference type="Gene3D" id="6.10.340.10">
    <property type="match status" value="1"/>
</dbReference>
<organism evidence="13 14">
    <name type="scientific">Roseburia faecis</name>
    <dbReference type="NCBI Taxonomy" id="301302"/>
    <lineage>
        <taxon>Bacteria</taxon>
        <taxon>Bacillati</taxon>
        <taxon>Bacillota</taxon>
        <taxon>Clostridia</taxon>
        <taxon>Lachnospirales</taxon>
        <taxon>Lachnospiraceae</taxon>
        <taxon>Roseburia</taxon>
    </lineage>
</organism>
<dbReference type="EMBL" id="WNAL01000025">
    <property type="protein sequence ID" value="MTR82402.1"/>
    <property type="molecule type" value="Genomic_DNA"/>
</dbReference>
<feature type="domain" description="Histidine kinase" evidence="12">
    <location>
        <begin position="244"/>
        <end position="461"/>
    </location>
</feature>
<dbReference type="PRINTS" id="PR01780">
    <property type="entry name" value="LANTIREGPROT"/>
</dbReference>
<dbReference type="SUPFAM" id="SSF47384">
    <property type="entry name" value="Homodimeric domain of signal transducing histidine kinase"/>
    <property type="match status" value="1"/>
</dbReference>
<evidence type="ECO:0000256" key="8">
    <source>
        <dbReference type="ARBA" id="ARBA00022989"/>
    </source>
</evidence>
<feature type="transmembrane region" description="Helical" evidence="11">
    <location>
        <begin position="154"/>
        <end position="176"/>
    </location>
</feature>
<evidence type="ECO:0000256" key="2">
    <source>
        <dbReference type="ARBA" id="ARBA00004141"/>
    </source>
</evidence>
<dbReference type="Gene3D" id="1.10.287.130">
    <property type="match status" value="1"/>
</dbReference>
<dbReference type="InterPro" id="IPR036890">
    <property type="entry name" value="HATPase_C_sf"/>
</dbReference>
<evidence type="ECO:0000256" key="3">
    <source>
        <dbReference type="ARBA" id="ARBA00012438"/>
    </source>
</evidence>
<evidence type="ECO:0000256" key="4">
    <source>
        <dbReference type="ARBA" id="ARBA00022553"/>
    </source>
</evidence>
<dbReference type="InterPro" id="IPR036097">
    <property type="entry name" value="HisK_dim/P_sf"/>
</dbReference>
<dbReference type="InterPro" id="IPR005467">
    <property type="entry name" value="His_kinase_dom"/>
</dbReference>
<evidence type="ECO:0000313" key="13">
    <source>
        <dbReference type="EMBL" id="MTR82402.1"/>
    </source>
</evidence>
<evidence type="ECO:0000256" key="5">
    <source>
        <dbReference type="ARBA" id="ARBA00022679"/>
    </source>
</evidence>
<keyword evidence="10 11" id="KW-0472">Membrane</keyword>
<keyword evidence="6 11" id="KW-0812">Transmembrane</keyword>